<dbReference type="EMBL" id="MU839852">
    <property type="protein sequence ID" value="KAK1749785.1"/>
    <property type="molecule type" value="Genomic_DNA"/>
</dbReference>
<dbReference type="Proteomes" id="UP001239445">
    <property type="component" value="Unassembled WGS sequence"/>
</dbReference>
<gene>
    <name evidence="3" type="ORF">QBC47DRAFT_354510</name>
</gene>
<evidence type="ECO:0000313" key="4">
    <source>
        <dbReference type="Proteomes" id="UP001239445"/>
    </source>
</evidence>
<comment type="caution">
    <text evidence="3">The sequence shown here is derived from an EMBL/GenBank/DDBJ whole genome shotgun (WGS) entry which is preliminary data.</text>
</comment>
<protein>
    <recommendedName>
        <fullName evidence="5">MARVEL domain-containing protein</fullName>
    </recommendedName>
</protein>
<feature type="transmembrane region" description="Helical" evidence="2">
    <location>
        <begin position="92"/>
        <end position="112"/>
    </location>
</feature>
<evidence type="ECO:0000313" key="3">
    <source>
        <dbReference type="EMBL" id="KAK1749785.1"/>
    </source>
</evidence>
<feature type="compositionally biased region" description="Low complexity" evidence="1">
    <location>
        <begin position="1"/>
        <end position="14"/>
    </location>
</feature>
<feature type="compositionally biased region" description="Gly residues" evidence="1">
    <location>
        <begin position="253"/>
        <end position="263"/>
    </location>
</feature>
<keyword evidence="2" id="KW-0812">Transmembrane</keyword>
<evidence type="ECO:0000256" key="1">
    <source>
        <dbReference type="SAM" id="MobiDB-lite"/>
    </source>
</evidence>
<feature type="transmembrane region" description="Helical" evidence="2">
    <location>
        <begin position="158"/>
        <end position="182"/>
    </location>
</feature>
<proteinExistence type="predicted"/>
<dbReference type="PANTHER" id="PTHR39608:SF2">
    <property type="entry name" value="MARVEL DOMAIN-CONTAINING PROTEIN"/>
    <property type="match status" value="1"/>
</dbReference>
<keyword evidence="2" id="KW-1133">Transmembrane helix</keyword>
<sequence length="263" mass="28309">MATQAPAPAPGATTEQKDYHTTGTASRALSVLLRLGELASGAIVLGLLGRLFYLLDNAGVSDPSARLVYAVVIASLTILASLVLLPPLAYSFWLFPVDWFFFAAWLAAFIALETLTGTDTCSSDWYNTYWGYYWGRWYLVGPVGIDVNWAGCSAWKTVLAFSFIASITFLLSGILGLYWVIVHGRIHEHRRRYMGCVYIWSQGKKHPLTFCRRFRRRRGVAAESGVASGGVGPRTTTGGPMATGATDATGPGTTAGPGVGTAV</sequence>
<keyword evidence="4" id="KW-1185">Reference proteome</keyword>
<evidence type="ECO:0000256" key="2">
    <source>
        <dbReference type="SAM" id="Phobius"/>
    </source>
</evidence>
<dbReference type="PANTHER" id="PTHR39608">
    <property type="entry name" value="INTEGRAL MEMBRANE PROTEIN (AFU_ORTHOLOGUE AFUA_5G08640)"/>
    <property type="match status" value="1"/>
</dbReference>
<feature type="region of interest" description="Disordered" evidence="1">
    <location>
        <begin position="1"/>
        <end position="21"/>
    </location>
</feature>
<dbReference type="GO" id="GO:0016020">
    <property type="term" value="C:membrane"/>
    <property type="evidence" value="ECO:0007669"/>
    <property type="project" value="UniProtKB-SubCell"/>
</dbReference>
<organism evidence="3 4">
    <name type="scientific">Echria macrotheca</name>
    <dbReference type="NCBI Taxonomy" id="438768"/>
    <lineage>
        <taxon>Eukaryota</taxon>
        <taxon>Fungi</taxon>
        <taxon>Dikarya</taxon>
        <taxon>Ascomycota</taxon>
        <taxon>Pezizomycotina</taxon>
        <taxon>Sordariomycetes</taxon>
        <taxon>Sordariomycetidae</taxon>
        <taxon>Sordariales</taxon>
        <taxon>Schizotheciaceae</taxon>
        <taxon>Echria</taxon>
    </lineage>
</organism>
<dbReference type="AlphaFoldDB" id="A0AAJ0B232"/>
<evidence type="ECO:0008006" key="5">
    <source>
        <dbReference type="Google" id="ProtNLM"/>
    </source>
</evidence>
<accession>A0AAJ0B232</accession>
<feature type="transmembrane region" description="Helical" evidence="2">
    <location>
        <begin position="67"/>
        <end position="85"/>
    </location>
</feature>
<keyword evidence="2" id="KW-0472">Membrane</keyword>
<name>A0AAJ0B232_9PEZI</name>
<feature type="transmembrane region" description="Helical" evidence="2">
    <location>
        <begin position="35"/>
        <end position="55"/>
    </location>
</feature>
<feature type="region of interest" description="Disordered" evidence="1">
    <location>
        <begin position="225"/>
        <end position="263"/>
    </location>
</feature>
<feature type="compositionally biased region" description="Low complexity" evidence="1">
    <location>
        <begin position="233"/>
        <end position="252"/>
    </location>
</feature>
<reference evidence="3" key="1">
    <citation type="submission" date="2023-06" db="EMBL/GenBank/DDBJ databases">
        <title>Genome-scale phylogeny and comparative genomics of the fungal order Sordariales.</title>
        <authorList>
            <consortium name="Lawrence Berkeley National Laboratory"/>
            <person name="Hensen N."/>
            <person name="Bonometti L."/>
            <person name="Westerberg I."/>
            <person name="Brannstrom I.O."/>
            <person name="Guillou S."/>
            <person name="Cros-Aarteil S."/>
            <person name="Calhoun S."/>
            <person name="Haridas S."/>
            <person name="Kuo A."/>
            <person name="Mondo S."/>
            <person name="Pangilinan J."/>
            <person name="Riley R."/>
            <person name="Labutti K."/>
            <person name="Andreopoulos B."/>
            <person name="Lipzen A."/>
            <person name="Chen C."/>
            <person name="Yanf M."/>
            <person name="Daum C."/>
            <person name="Ng V."/>
            <person name="Clum A."/>
            <person name="Steindorff A."/>
            <person name="Ohm R."/>
            <person name="Martin F."/>
            <person name="Silar P."/>
            <person name="Natvig D."/>
            <person name="Lalanne C."/>
            <person name="Gautier V."/>
            <person name="Ament-Velasquez S.L."/>
            <person name="Kruys A."/>
            <person name="Hutchinson M.I."/>
            <person name="Powell A.J."/>
            <person name="Barry K."/>
            <person name="Miller A.N."/>
            <person name="Grigoriev I.V."/>
            <person name="Debuchy R."/>
            <person name="Gladieux P."/>
            <person name="Thoren M.H."/>
            <person name="Johannesson H."/>
        </authorList>
    </citation>
    <scope>NUCLEOTIDE SEQUENCE</scope>
    <source>
        <strain evidence="3">PSN4</strain>
    </source>
</reference>